<dbReference type="OrthoDB" id="29661at2759"/>
<dbReference type="STRING" id="35608.A0A2U1KBM9"/>
<evidence type="ECO:0000313" key="3">
    <source>
        <dbReference type="Proteomes" id="UP000245207"/>
    </source>
</evidence>
<comment type="caution">
    <text evidence="2">The sequence shown here is derived from an EMBL/GenBank/DDBJ whole genome shotgun (WGS) entry which is preliminary data.</text>
</comment>
<accession>A0A2U1KBM9</accession>
<keyword evidence="3" id="KW-1185">Reference proteome</keyword>
<protein>
    <submittedName>
        <fullName evidence="2">Signal peptide peptidase</fullName>
    </submittedName>
</protein>
<proteinExistence type="predicted"/>
<keyword evidence="1" id="KW-1133">Transmembrane helix</keyword>
<dbReference type="AlphaFoldDB" id="A0A2U1KBM9"/>
<dbReference type="Proteomes" id="UP000245207">
    <property type="component" value="Unassembled WGS sequence"/>
</dbReference>
<dbReference type="EMBL" id="PKPP01023510">
    <property type="protein sequence ID" value="PWA34172.1"/>
    <property type="molecule type" value="Genomic_DNA"/>
</dbReference>
<name>A0A2U1KBM9_ARTAN</name>
<feature type="transmembrane region" description="Helical" evidence="1">
    <location>
        <begin position="46"/>
        <end position="66"/>
    </location>
</feature>
<keyword evidence="1" id="KW-0472">Membrane</keyword>
<reference evidence="2 3" key="1">
    <citation type="journal article" date="2018" name="Mol. Plant">
        <title>The genome of Artemisia annua provides insight into the evolution of Asteraceae family and artemisinin biosynthesis.</title>
        <authorList>
            <person name="Shen Q."/>
            <person name="Zhang L."/>
            <person name="Liao Z."/>
            <person name="Wang S."/>
            <person name="Yan T."/>
            <person name="Shi P."/>
            <person name="Liu M."/>
            <person name="Fu X."/>
            <person name="Pan Q."/>
            <person name="Wang Y."/>
            <person name="Lv Z."/>
            <person name="Lu X."/>
            <person name="Zhang F."/>
            <person name="Jiang W."/>
            <person name="Ma Y."/>
            <person name="Chen M."/>
            <person name="Hao X."/>
            <person name="Li L."/>
            <person name="Tang Y."/>
            <person name="Lv G."/>
            <person name="Zhou Y."/>
            <person name="Sun X."/>
            <person name="Brodelius P.E."/>
            <person name="Rose J.K.C."/>
            <person name="Tang K."/>
        </authorList>
    </citation>
    <scope>NUCLEOTIDE SEQUENCE [LARGE SCALE GENOMIC DNA]</scope>
    <source>
        <strain evidence="3">cv. Huhao1</strain>
        <tissue evidence="2">Leaf</tissue>
    </source>
</reference>
<evidence type="ECO:0000256" key="1">
    <source>
        <dbReference type="SAM" id="Phobius"/>
    </source>
</evidence>
<evidence type="ECO:0000313" key="2">
    <source>
        <dbReference type="EMBL" id="PWA34172.1"/>
    </source>
</evidence>
<sequence length="88" mass="9727">MTCMGSLYSALEVSVLAFQTCQRAIEARKRFRRRKESKATIKIQPTLLFIVSAVIGFLAAHCIWNGEVKPLLKVDGSKSGTSGQIKIK</sequence>
<gene>
    <name evidence="2" type="ORF">CTI12_AA606050</name>
</gene>
<keyword evidence="1" id="KW-0812">Transmembrane</keyword>
<organism evidence="2 3">
    <name type="scientific">Artemisia annua</name>
    <name type="common">Sweet wormwood</name>
    <dbReference type="NCBI Taxonomy" id="35608"/>
    <lineage>
        <taxon>Eukaryota</taxon>
        <taxon>Viridiplantae</taxon>
        <taxon>Streptophyta</taxon>
        <taxon>Embryophyta</taxon>
        <taxon>Tracheophyta</taxon>
        <taxon>Spermatophyta</taxon>
        <taxon>Magnoliopsida</taxon>
        <taxon>eudicotyledons</taxon>
        <taxon>Gunneridae</taxon>
        <taxon>Pentapetalae</taxon>
        <taxon>asterids</taxon>
        <taxon>campanulids</taxon>
        <taxon>Asterales</taxon>
        <taxon>Asteraceae</taxon>
        <taxon>Asteroideae</taxon>
        <taxon>Anthemideae</taxon>
        <taxon>Artemisiinae</taxon>
        <taxon>Artemisia</taxon>
    </lineage>
</organism>